<name>A0A383VL24_TETOB</name>
<feature type="transmembrane region" description="Helical" evidence="8">
    <location>
        <begin position="363"/>
        <end position="384"/>
    </location>
</feature>
<evidence type="ECO:0000256" key="8">
    <source>
        <dbReference type="SAM" id="Phobius"/>
    </source>
</evidence>
<dbReference type="Pfam" id="PF00083">
    <property type="entry name" value="Sugar_tr"/>
    <property type="match status" value="1"/>
</dbReference>
<feature type="compositionally biased region" description="Low complexity" evidence="7">
    <location>
        <begin position="57"/>
        <end position="85"/>
    </location>
</feature>
<comment type="similarity">
    <text evidence="2 6">Belongs to the major facilitator superfamily. Sugar transporter (TC 2.A.1.1) family.</text>
</comment>
<feature type="domain" description="Major facilitator superfamily (MFS) profile" evidence="9">
    <location>
        <begin position="96"/>
        <end position="513"/>
    </location>
</feature>
<evidence type="ECO:0000256" key="1">
    <source>
        <dbReference type="ARBA" id="ARBA00004141"/>
    </source>
</evidence>
<dbReference type="STRING" id="3088.A0A383VL24"/>
<dbReference type="InterPro" id="IPR005828">
    <property type="entry name" value="MFS_sugar_transport-like"/>
</dbReference>
<evidence type="ECO:0000256" key="3">
    <source>
        <dbReference type="ARBA" id="ARBA00022692"/>
    </source>
</evidence>
<dbReference type="InterPro" id="IPR005829">
    <property type="entry name" value="Sugar_transporter_CS"/>
</dbReference>
<accession>A0A383VL24</accession>
<evidence type="ECO:0000313" key="11">
    <source>
        <dbReference type="Proteomes" id="UP000256970"/>
    </source>
</evidence>
<dbReference type="Gene3D" id="1.20.1250.20">
    <property type="entry name" value="MFS general substrate transporter like domains"/>
    <property type="match status" value="1"/>
</dbReference>
<organism evidence="10 11">
    <name type="scientific">Tetradesmus obliquus</name>
    <name type="common">Green alga</name>
    <name type="synonym">Acutodesmus obliquus</name>
    <dbReference type="NCBI Taxonomy" id="3088"/>
    <lineage>
        <taxon>Eukaryota</taxon>
        <taxon>Viridiplantae</taxon>
        <taxon>Chlorophyta</taxon>
        <taxon>core chlorophytes</taxon>
        <taxon>Chlorophyceae</taxon>
        <taxon>CS clade</taxon>
        <taxon>Sphaeropleales</taxon>
        <taxon>Scenedesmaceae</taxon>
        <taxon>Tetradesmus</taxon>
    </lineage>
</organism>
<keyword evidence="4 8" id="KW-1133">Transmembrane helix</keyword>
<evidence type="ECO:0000256" key="7">
    <source>
        <dbReference type="SAM" id="MobiDB-lite"/>
    </source>
</evidence>
<protein>
    <recommendedName>
        <fullName evidence="9">Major facilitator superfamily (MFS) profile domain-containing protein</fullName>
    </recommendedName>
</protein>
<dbReference type="PROSITE" id="PS00217">
    <property type="entry name" value="SUGAR_TRANSPORT_2"/>
    <property type="match status" value="1"/>
</dbReference>
<dbReference type="GO" id="GO:0016020">
    <property type="term" value="C:membrane"/>
    <property type="evidence" value="ECO:0007669"/>
    <property type="project" value="UniProtKB-SubCell"/>
</dbReference>
<sequence>MSISTMQSRASTFSRGVICVERGLPAVARAGCCVRPTNTAVHKLGLLAGGLSSNSSCAPRLQQQRPQQQQVATRAASGGAAGASSDSPNMGAVLAAVGVACMGAFAFGYHLGVVNGPLEAIAQELGFAGNQALSGLVVSSTLAGAALGSLTGGSLAEAFGRRVSFMLCALPMLAGPLLSAAATTLNVMVAGRFLAGLAIGLSSALVPLYISEVSPTNQRGTLGSLNQLMICLGILAALLVNVALPVTDWRLMFNLAAAPAIILLLGMLGAPESPTYLANKGKRDEAVAVATKLWGRSGASQLGAGGAKAGGGGGGAPNLFSGAYRKGVVMGCILFVFQQFSGINAIVYFSSSVFKQAGIASGALASAAVGATNVAGTLIATGLIEGAGRKQLLTASYLGMAATMALMAAGFGLPALAPYSGTIALGGTLAYILSFAIGAGPVSGLIVPEINKEAVRGNAVSAAMVTHWICNVAIGQNFMAATANYGISAVYAFFGLCSLIAAGYVSANVPETKGKSFDQIQAEMDR</sequence>
<keyword evidence="11" id="KW-1185">Reference proteome</keyword>
<gene>
    <name evidence="10" type="ORF">BQ4739_LOCUS6671</name>
</gene>
<comment type="subcellular location">
    <subcellularLocation>
        <location evidence="1">Membrane</location>
        <topology evidence="1">Multi-pass membrane protein</topology>
    </subcellularLocation>
</comment>
<feature type="transmembrane region" description="Helical" evidence="8">
    <location>
        <begin position="423"/>
        <end position="447"/>
    </location>
</feature>
<feature type="transmembrane region" description="Helical" evidence="8">
    <location>
        <begin position="459"/>
        <end position="479"/>
    </location>
</feature>
<feature type="transmembrane region" description="Helical" evidence="8">
    <location>
        <begin position="251"/>
        <end position="270"/>
    </location>
</feature>
<dbReference type="PANTHER" id="PTHR48022:SF2">
    <property type="entry name" value="PLASTIDIC GLUCOSE TRANSPORTER 4"/>
    <property type="match status" value="1"/>
</dbReference>
<dbReference type="GO" id="GO:0005351">
    <property type="term" value="F:carbohydrate:proton symporter activity"/>
    <property type="evidence" value="ECO:0007669"/>
    <property type="project" value="TreeGrafter"/>
</dbReference>
<dbReference type="SUPFAM" id="SSF103473">
    <property type="entry name" value="MFS general substrate transporter"/>
    <property type="match status" value="1"/>
</dbReference>
<keyword evidence="6" id="KW-0813">Transport</keyword>
<dbReference type="InterPro" id="IPR003663">
    <property type="entry name" value="Sugar/inositol_transpt"/>
</dbReference>
<dbReference type="InterPro" id="IPR036259">
    <property type="entry name" value="MFS_trans_sf"/>
</dbReference>
<evidence type="ECO:0000256" key="4">
    <source>
        <dbReference type="ARBA" id="ARBA00022989"/>
    </source>
</evidence>
<dbReference type="InterPro" id="IPR050360">
    <property type="entry name" value="MFS_Sugar_Transporters"/>
</dbReference>
<dbReference type="Proteomes" id="UP000256970">
    <property type="component" value="Unassembled WGS sequence"/>
</dbReference>
<feature type="region of interest" description="Disordered" evidence="7">
    <location>
        <begin position="57"/>
        <end position="86"/>
    </location>
</feature>
<dbReference type="AlphaFoldDB" id="A0A383VL24"/>
<evidence type="ECO:0000313" key="10">
    <source>
        <dbReference type="EMBL" id="SZX66235.1"/>
    </source>
</evidence>
<feature type="transmembrane region" description="Helical" evidence="8">
    <location>
        <begin position="396"/>
        <end position="417"/>
    </location>
</feature>
<feature type="transmembrane region" description="Helical" evidence="8">
    <location>
        <begin position="132"/>
        <end position="151"/>
    </location>
</feature>
<feature type="transmembrane region" description="Helical" evidence="8">
    <location>
        <begin position="163"/>
        <end position="183"/>
    </location>
</feature>
<reference evidence="10 11" key="1">
    <citation type="submission" date="2016-10" db="EMBL/GenBank/DDBJ databases">
        <authorList>
            <person name="Cai Z."/>
        </authorList>
    </citation>
    <scope>NUCLEOTIDE SEQUENCE [LARGE SCALE GENOMIC DNA]</scope>
</reference>
<dbReference type="InterPro" id="IPR020846">
    <property type="entry name" value="MFS_dom"/>
</dbReference>
<dbReference type="NCBIfam" id="TIGR00879">
    <property type="entry name" value="SP"/>
    <property type="match status" value="1"/>
</dbReference>
<evidence type="ECO:0000256" key="6">
    <source>
        <dbReference type="RuleBase" id="RU003346"/>
    </source>
</evidence>
<dbReference type="EMBL" id="FNXT01000690">
    <property type="protein sequence ID" value="SZX66235.1"/>
    <property type="molecule type" value="Genomic_DNA"/>
</dbReference>
<proteinExistence type="inferred from homology"/>
<feature type="transmembrane region" description="Helical" evidence="8">
    <location>
        <begin position="92"/>
        <end position="112"/>
    </location>
</feature>
<feature type="transmembrane region" description="Helical" evidence="8">
    <location>
        <begin position="328"/>
        <end position="351"/>
    </location>
</feature>
<dbReference type="PRINTS" id="PR00171">
    <property type="entry name" value="SUGRTRNSPORT"/>
</dbReference>
<dbReference type="CDD" id="cd17315">
    <property type="entry name" value="MFS_GLUT_like"/>
    <property type="match status" value="1"/>
</dbReference>
<dbReference type="PANTHER" id="PTHR48022">
    <property type="entry name" value="PLASTIDIC GLUCOSE TRANSPORTER 4"/>
    <property type="match status" value="1"/>
</dbReference>
<dbReference type="PROSITE" id="PS50850">
    <property type="entry name" value="MFS"/>
    <property type="match status" value="1"/>
</dbReference>
<evidence type="ECO:0000256" key="5">
    <source>
        <dbReference type="ARBA" id="ARBA00023136"/>
    </source>
</evidence>
<feature type="transmembrane region" description="Helical" evidence="8">
    <location>
        <begin position="189"/>
        <end position="210"/>
    </location>
</feature>
<feature type="transmembrane region" description="Helical" evidence="8">
    <location>
        <begin position="485"/>
        <end position="507"/>
    </location>
</feature>
<feature type="transmembrane region" description="Helical" evidence="8">
    <location>
        <begin position="222"/>
        <end position="245"/>
    </location>
</feature>
<evidence type="ECO:0000259" key="9">
    <source>
        <dbReference type="PROSITE" id="PS50850"/>
    </source>
</evidence>
<keyword evidence="5 8" id="KW-0472">Membrane</keyword>
<keyword evidence="3 8" id="KW-0812">Transmembrane</keyword>
<evidence type="ECO:0000256" key="2">
    <source>
        <dbReference type="ARBA" id="ARBA00010992"/>
    </source>
</evidence>